<evidence type="ECO:0000256" key="5">
    <source>
        <dbReference type="ARBA" id="ARBA00023210"/>
    </source>
</evidence>
<comment type="similarity">
    <text evidence="2">Belongs to the SsgA family.</text>
</comment>
<proteinExistence type="inferred from homology"/>
<dbReference type="Gene3D" id="2.30.31.20">
    <property type="entry name" value="Sporulation-specific cell division protein SsgB"/>
    <property type="match status" value="1"/>
</dbReference>
<accession>A0A931B1H1</accession>
<dbReference type="InterPro" id="IPR038658">
    <property type="entry name" value="SsgB_sf"/>
</dbReference>
<dbReference type="GO" id="GO:0030435">
    <property type="term" value="P:sporulation resulting in formation of a cellular spore"/>
    <property type="evidence" value="ECO:0007669"/>
    <property type="project" value="UniProtKB-KW"/>
</dbReference>
<evidence type="ECO:0000313" key="7">
    <source>
        <dbReference type="EMBL" id="MBF9067186.1"/>
    </source>
</evidence>
<comment type="caution">
    <text evidence="7">The sequence shown here is derived from an EMBL/GenBank/DDBJ whole genome shotgun (WGS) entry which is preliminary data.</text>
</comment>
<comment type="subcellular location">
    <subcellularLocation>
        <location evidence="1">Cell septum</location>
    </subcellularLocation>
</comment>
<keyword evidence="3" id="KW-0132">Cell division</keyword>
<evidence type="ECO:0000256" key="2">
    <source>
        <dbReference type="ARBA" id="ARBA00009323"/>
    </source>
</evidence>
<dbReference type="AlphaFoldDB" id="A0A931B1H1"/>
<dbReference type="GO" id="GO:0000917">
    <property type="term" value="P:division septum assembly"/>
    <property type="evidence" value="ECO:0007669"/>
    <property type="project" value="UniProtKB-KW"/>
</dbReference>
<keyword evidence="8" id="KW-1185">Reference proteome</keyword>
<evidence type="ECO:0000313" key="8">
    <source>
        <dbReference type="Proteomes" id="UP000657385"/>
    </source>
</evidence>
<dbReference type="RefSeq" id="WP_196192402.1">
    <property type="nucleotide sequence ID" value="NZ_JADPRT010000002.1"/>
</dbReference>
<sequence>MNSEFIEVRRDLTGVIVSGHCMPARIELRYDAADAYAVGIRLMTKRQHPCLEAGSWLLARDLLREGLTHAVGDGDIRVRPITEDWLLLELGVAAGGPAEPVMLIMAFPDVRGFLDATSDLVPYGTEDSTIDWQALLDS</sequence>
<evidence type="ECO:0000256" key="4">
    <source>
        <dbReference type="ARBA" id="ARBA00022969"/>
    </source>
</evidence>
<organism evidence="7 8">
    <name type="scientific">Streptacidiphilus fuscans</name>
    <dbReference type="NCBI Taxonomy" id="2789292"/>
    <lineage>
        <taxon>Bacteria</taxon>
        <taxon>Bacillati</taxon>
        <taxon>Actinomycetota</taxon>
        <taxon>Actinomycetes</taxon>
        <taxon>Kitasatosporales</taxon>
        <taxon>Streptomycetaceae</taxon>
        <taxon>Streptacidiphilus</taxon>
    </lineage>
</organism>
<evidence type="ECO:0000256" key="3">
    <source>
        <dbReference type="ARBA" id="ARBA00022618"/>
    </source>
</evidence>
<dbReference type="Proteomes" id="UP000657385">
    <property type="component" value="Unassembled WGS sequence"/>
</dbReference>
<keyword evidence="4" id="KW-0749">Sporulation</keyword>
<keyword evidence="6" id="KW-0131">Cell cycle</keyword>
<protein>
    <submittedName>
        <fullName evidence="7">SsgA family sporulation/cell division regulator</fullName>
    </submittedName>
</protein>
<gene>
    <name evidence="7" type="ORF">I2501_03905</name>
</gene>
<dbReference type="InterPro" id="IPR006776">
    <property type="entry name" value="SsgB"/>
</dbReference>
<dbReference type="EMBL" id="JADPRT010000002">
    <property type="protein sequence ID" value="MBF9067186.1"/>
    <property type="molecule type" value="Genomic_DNA"/>
</dbReference>
<keyword evidence="5" id="KW-0717">Septation</keyword>
<name>A0A931B1H1_9ACTN</name>
<reference evidence="7" key="1">
    <citation type="submission" date="2020-11" db="EMBL/GenBank/DDBJ databases">
        <title>Isolation and identification of active actinomycetes.</title>
        <authorList>
            <person name="Yu B."/>
        </authorList>
    </citation>
    <scope>NUCLEOTIDE SEQUENCE</scope>
    <source>
        <strain evidence="7">NEAU-YB345</strain>
    </source>
</reference>
<dbReference type="GO" id="GO:0030428">
    <property type="term" value="C:cell septum"/>
    <property type="evidence" value="ECO:0007669"/>
    <property type="project" value="UniProtKB-SubCell"/>
</dbReference>
<dbReference type="Pfam" id="PF04686">
    <property type="entry name" value="SsgA"/>
    <property type="match status" value="1"/>
</dbReference>
<evidence type="ECO:0000256" key="6">
    <source>
        <dbReference type="ARBA" id="ARBA00023306"/>
    </source>
</evidence>
<evidence type="ECO:0000256" key="1">
    <source>
        <dbReference type="ARBA" id="ARBA00004431"/>
    </source>
</evidence>